<dbReference type="EMBL" id="CP032382">
    <property type="protein sequence ID" value="AYB33790.1"/>
    <property type="molecule type" value="Genomic_DNA"/>
</dbReference>
<accession>A0A385SVQ7</accession>
<evidence type="ECO:0000313" key="1">
    <source>
        <dbReference type="EMBL" id="AYB33790.1"/>
    </source>
</evidence>
<dbReference type="AlphaFoldDB" id="A0A385SVQ7"/>
<keyword evidence="2" id="KW-1185">Reference proteome</keyword>
<sequence length="69" mass="8171">MLWRARKINSLPEGDDVCLCSYFFVVYLRIRQKRSRRYAITQDNTFWAMVKLILSDVLLPDKVESTATQ</sequence>
<dbReference type="Proteomes" id="UP000266183">
    <property type="component" value="Chromosome"/>
</dbReference>
<proteinExistence type="predicted"/>
<evidence type="ECO:0000313" key="2">
    <source>
        <dbReference type="Proteomes" id="UP000266183"/>
    </source>
</evidence>
<name>A0A385SVQ7_9BACT</name>
<protein>
    <submittedName>
        <fullName evidence="1">Uncharacterized protein</fullName>
    </submittedName>
</protein>
<organism evidence="1 2">
    <name type="scientific">Chryseolinea soli</name>
    <dbReference type="NCBI Taxonomy" id="2321403"/>
    <lineage>
        <taxon>Bacteria</taxon>
        <taxon>Pseudomonadati</taxon>
        <taxon>Bacteroidota</taxon>
        <taxon>Cytophagia</taxon>
        <taxon>Cytophagales</taxon>
        <taxon>Fulvivirgaceae</taxon>
        <taxon>Chryseolinea</taxon>
    </lineage>
</organism>
<dbReference type="KEGG" id="chk:D4L85_25840"/>
<reference evidence="2" key="1">
    <citation type="submission" date="2018-09" db="EMBL/GenBank/DDBJ databases">
        <title>Chryseolinea sp. KIS68-18 isolated from soil.</title>
        <authorList>
            <person name="Weon H.-Y."/>
            <person name="Kwon S.-W."/>
            <person name="Lee S.A."/>
        </authorList>
    </citation>
    <scope>NUCLEOTIDE SEQUENCE [LARGE SCALE GENOMIC DNA]</scope>
    <source>
        <strain evidence="2">KIS68-18</strain>
    </source>
</reference>
<gene>
    <name evidence="1" type="ORF">D4L85_25840</name>
</gene>